<proteinExistence type="predicted"/>
<keyword evidence="1" id="KW-1277">Toxin-antitoxin system</keyword>
<evidence type="ECO:0000256" key="1">
    <source>
        <dbReference type="ARBA" id="ARBA00022649"/>
    </source>
</evidence>
<evidence type="ECO:0000313" key="2">
    <source>
        <dbReference type="EMBL" id="MDG3007822.1"/>
    </source>
</evidence>
<accession>A0ABT6FJR4</accession>
<keyword evidence="3" id="KW-1185">Reference proteome</keyword>
<name>A0ABT6FJR4_9BACT</name>
<protein>
    <submittedName>
        <fullName evidence="2">Type II toxin-antitoxin system RelE/ParE family toxin</fullName>
    </submittedName>
</protein>
<dbReference type="RefSeq" id="WP_277864094.1">
    <property type="nucleotide sequence ID" value="NZ_JARRAG010000002.1"/>
</dbReference>
<dbReference type="InterPro" id="IPR035093">
    <property type="entry name" value="RelE/ParE_toxin_dom_sf"/>
</dbReference>
<reference evidence="2 3" key="1">
    <citation type="submission" date="2023-03" db="EMBL/GenBank/DDBJ databases">
        <title>Paludisphaera mucosa sp. nov. a novel planctomycete from northern fen.</title>
        <authorList>
            <person name="Ivanova A."/>
        </authorList>
    </citation>
    <scope>NUCLEOTIDE SEQUENCE [LARGE SCALE GENOMIC DNA]</scope>
    <source>
        <strain evidence="2 3">Pla2</strain>
    </source>
</reference>
<dbReference type="InterPro" id="IPR007712">
    <property type="entry name" value="RelE/ParE_toxin"/>
</dbReference>
<dbReference type="EMBL" id="JARRAG010000002">
    <property type="protein sequence ID" value="MDG3007822.1"/>
    <property type="molecule type" value="Genomic_DNA"/>
</dbReference>
<evidence type="ECO:0000313" key="3">
    <source>
        <dbReference type="Proteomes" id="UP001216907"/>
    </source>
</evidence>
<dbReference type="Proteomes" id="UP001216907">
    <property type="component" value="Unassembled WGS sequence"/>
</dbReference>
<gene>
    <name evidence="2" type="ORF">PZE19_29005</name>
</gene>
<dbReference type="Pfam" id="PF05016">
    <property type="entry name" value="ParE_toxin"/>
    <property type="match status" value="1"/>
</dbReference>
<organism evidence="2 3">
    <name type="scientific">Paludisphaera mucosa</name>
    <dbReference type="NCBI Taxonomy" id="3030827"/>
    <lineage>
        <taxon>Bacteria</taxon>
        <taxon>Pseudomonadati</taxon>
        <taxon>Planctomycetota</taxon>
        <taxon>Planctomycetia</taxon>
        <taxon>Isosphaerales</taxon>
        <taxon>Isosphaeraceae</taxon>
        <taxon>Paludisphaera</taxon>
    </lineage>
</organism>
<dbReference type="Gene3D" id="3.30.2310.20">
    <property type="entry name" value="RelE-like"/>
    <property type="match status" value="1"/>
</dbReference>
<comment type="caution">
    <text evidence="2">The sequence shown here is derived from an EMBL/GenBank/DDBJ whole genome shotgun (WGS) entry which is preliminary data.</text>
</comment>
<sequence length="108" mass="12312">MNDEIELTRRAVADLDRLAASLDERRPDGVGRLTERFFEALSRLESFPLSCGLAYEDRHFPGEVRHLLFRVFKGRPYRALFTIQGDKVRGLAVRAPGERPVGPEELES</sequence>